<dbReference type="AlphaFoldDB" id="A0A1G1YLV4"/>
<sequence length="135" mass="15269">MSEQSKQIILCPICSLEMDISFVRRVDISWDRVEIGDRVKVGQCSICGLVSPVKLLENDKDREIIFHYKLRQLLNVIAEGEKARQLVNLLPLFPNNRTEQLVALMTDKIIAPGVESLIPLDKEEVATVKKILGLD</sequence>
<evidence type="ECO:0000313" key="2">
    <source>
        <dbReference type="Proteomes" id="UP000177376"/>
    </source>
</evidence>
<name>A0A1G1YLV4_9BACT</name>
<protein>
    <recommendedName>
        <fullName evidence="3">CpXC domain-containing protein</fullName>
    </recommendedName>
</protein>
<evidence type="ECO:0008006" key="3">
    <source>
        <dbReference type="Google" id="ProtNLM"/>
    </source>
</evidence>
<accession>A0A1G1YLV4</accession>
<gene>
    <name evidence="1" type="ORF">A3A02_03905</name>
</gene>
<comment type="caution">
    <text evidence="1">The sequence shown here is derived from an EMBL/GenBank/DDBJ whole genome shotgun (WGS) entry which is preliminary data.</text>
</comment>
<dbReference type="Proteomes" id="UP000177376">
    <property type="component" value="Unassembled WGS sequence"/>
</dbReference>
<reference evidence="1 2" key="1">
    <citation type="journal article" date="2016" name="Nat. Commun.">
        <title>Thousands of microbial genomes shed light on interconnected biogeochemical processes in an aquifer system.</title>
        <authorList>
            <person name="Anantharaman K."/>
            <person name="Brown C.T."/>
            <person name="Hug L.A."/>
            <person name="Sharon I."/>
            <person name="Castelle C.J."/>
            <person name="Probst A.J."/>
            <person name="Thomas B.C."/>
            <person name="Singh A."/>
            <person name="Wilkins M.J."/>
            <person name="Karaoz U."/>
            <person name="Brodie E.L."/>
            <person name="Williams K.H."/>
            <person name="Hubbard S.S."/>
            <person name="Banfield J.F."/>
        </authorList>
    </citation>
    <scope>NUCLEOTIDE SEQUENCE [LARGE SCALE GENOMIC DNA]</scope>
</reference>
<evidence type="ECO:0000313" key="1">
    <source>
        <dbReference type="EMBL" id="OGY52640.1"/>
    </source>
</evidence>
<organism evidence="1 2">
    <name type="scientific">Candidatus Buchananbacteria bacterium RIFCSPLOWO2_01_FULL_39_33</name>
    <dbReference type="NCBI Taxonomy" id="1797543"/>
    <lineage>
        <taxon>Bacteria</taxon>
        <taxon>Candidatus Buchananiibacteriota</taxon>
    </lineage>
</organism>
<proteinExistence type="predicted"/>
<dbReference type="EMBL" id="MHIM01000013">
    <property type="protein sequence ID" value="OGY52640.1"/>
    <property type="molecule type" value="Genomic_DNA"/>
</dbReference>